<gene>
    <name evidence="2" type="ORF">IIE05_03270</name>
</gene>
<feature type="transmembrane region" description="Helical" evidence="1">
    <location>
        <begin position="135"/>
        <end position="152"/>
    </location>
</feature>
<name>A0ABR9NRW4_9BACT</name>
<sequence length="162" mass="17688">MWPGGPRTSSEGDWRPLATSAWSLPKAVTRSADERNSCVLKWLFLTVGVIATGFGIIGIFLPLVPTTPFLLLAAACFARSSERFHRWLVEHAHLGPMVRGYLEGTGIPRRAKTVAIAMVWLTVPPSAFLVVPLPWVRMLLLAIAIGVTIYLARFPTAPTDAP</sequence>
<dbReference type="PANTHER" id="PTHR35813">
    <property type="entry name" value="INNER MEMBRANE PROTEIN YBAN"/>
    <property type="match status" value="1"/>
</dbReference>
<evidence type="ECO:0000313" key="3">
    <source>
        <dbReference type="Proteomes" id="UP000618926"/>
    </source>
</evidence>
<reference evidence="2 3" key="1">
    <citation type="submission" date="2020-10" db="EMBL/GenBank/DDBJ databases">
        <title>Investigation of anaerobic biodegradation of phenanthrene by a sulfate-dependent Geobacter anodireducens strain PheS2.</title>
        <authorList>
            <person name="Zhang Z."/>
        </authorList>
    </citation>
    <scope>NUCLEOTIDE SEQUENCE [LARGE SCALE GENOMIC DNA]</scope>
    <source>
        <strain evidence="2 3">PheS2</strain>
    </source>
</reference>
<dbReference type="EMBL" id="JADBFD010000003">
    <property type="protein sequence ID" value="MBE2886987.1"/>
    <property type="molecule type" value="Genomic_DNA"/>
</dbReference>
<dbReference type="PANTHER" id="PTHR35813:SF1">
    <property type="entry name" value="INNER MEMBRANE PROTEIN YBAN"/>
    <property type="match status" value="1"/>
</dbReference>
<keyword evidence="1" id="KW-1133">Transmembrane helix</keyword>
<accession>A0ABR9NRW4</accession>
<keyword evidence="3" id="KW-1185">Reference proteome</keyword>
<dbReference type="Proteomes" id="UP000618926">
    <property type="component" value="Unassembled WGS sequence"/>
</dbReference>
<proteinExistence type="predicted"/>
<dbReference type="InterPro" id="IPR007401">
    <property type="entry name" value="DUF454"/>
</dbReference>
<feature type="transmembrane region" description="Helical" evidence="1">
    <location>
        <begin position="39"/>
        <end position="61"/>
    </location>
</feature>
<protein>
    <submittedName>
        <fullName evidence="2">YbaN family protein</fullName>
    </submittedName>
</protein>
<dbReference type="Pfam" id="PF04304">
    <property type="entry name" value="DUF454"/>
    <property type="match status" value="1"/>
</dbReference>
<comment type="caution">
    <text evidence="2">The sequence shown here is derived from an EMBL/GenBank/DDBJ whole genome shotgun (WGS) entry which is preliminary data.</text>
</comment>
<evidence type="ECO:0000313" key="2">
    <source>
        <dbReference type="EMBL" id="MBE2886987.1"/>
    </source>
</evidence>
<evidence type="ECO:0000256" key="1">
    <source>
        <dbReference type="SAM" id="Phobius"/>
    </source>
</evidence>
<organism evidence="2 3">
    <name type="scientific">Geobacter anodireducens</name>
    <dbReference type="NCBI Taxonomy" id="1340425"/>
    <lineage>
        <taxon>Bacteria</taxon>
        <taxon>Pseudomonadati</taxon>
        <taxon>Thermodesulfobacteriota</taxon>
        <taxon>Desulfuromonadia</taxon>
        <taxon>Geobacterales</taxon>
        <taxon>Geobacteraceae</taxon>
        <taxon>Geobacter</taxon>
    </lineage>
</organism>
<keyword evidence="1" id="KW-0472">Membrane</keyword>
<keyword evidence="1" id="KW-0812">Transmembrane</keyword>